<accession>A0AAD9I753</accession>
<dbReference type="AlphaFoldDB" id="A0AAD9I753"/>
<dbReference type="Proteomes" id="UP001217918">
    <property type="component" value="Unassembled WGS sequence"/>
</dbReference>
<protein>
    <recommendedName>
        <fullName evidence="2">Rieske domain-containing protein</fullName>
    </recommendedName>
</protein>
<dbReference type="EMBL" id="JAQQPM010000005">
    <property type="protein sequence ID" value="KAK2071542.1"/>
    <property type="molecule type" value="Genomic_DNA"/>
</dbReference>
<name>A0AAD9I753_9PEZI</name>
<evidence type="ECO:0000259" key="2">
    <source>
        <dbReference type="PROSITE" id="PS51296"/>
    </source>
</evidence>
<evidence type="ECO:0000256" key="1">
    <source>
        <dbReference type="SAM" id="MobiDB-lite"/>
    </source>
</evidence>
<feature type="domain" description="Rieske" evidence="2">
    <location>
        <begin position="85"/>
        <end position="159"/>
    </location>
</feature>
<dbReference type="PROSITE" id="PS51296">
    <property type="entry name" value="RIESKE"/>
    <property type="match status" value="1"/>
</dbReference>
<organism evidence="3 4">
    <name type="scientific">Phyllachora maydis</name>
    <dbReference type="NCBI Taxonomy" id="1825666"/>
    <lineage>
        <taxon>Eukaryota</taxon>
        <taxon>Fungi</taxon>
        <taxon>Dikarya</taxon>
        <taxon>Ascomycota</taxon>
        <taxon>Pezizomycotina</taxon>
        <taxon>Sordariomycetes</taxon>
        <taxon>Sordariomycetidae</taxon>
        <taxon>Phyllachorales</taxon>
        <taxon>Phyllachoraceae</taxon>
        <taxon>Phyllachora</taxon>
    </lineage>
</organism>
<comment type="caution">
    <text evidence="3">The sequence shown here is derived from an EMBL/GenBank/DDBJ whole genome shotgun (WGS) entry which is preliminary data.</text>
</comment>
<evidence type="ECO:0000313" key="3">
    <source>
        <dbReference type="EMBL" id="KAK2071542.1"/>
    </source>
</evidence>
<evidence type="ECO:0000313" key="4">
    <source>
        <dbReference type="Proteomes" id="UP001217918"/>
    </source>
</evidence>
<keyword evidence="4" id="KW-1185">Reference proteome</keyword>
<dbReference type="InterPro" id="IPR017941">
    <property type="entry name" value="Rieske_2Fe-2S"/>
</dbReference>
<proteinExistence type="predicted"/>
<reference evidence="3" key="1">
    <citation type="journal article" date="2023" name="Mol. Plant Microbe Interact.">
        <title>Elucidating the Obligate Nature and Biological Capacity of an Invasive Fungal Corn Pathogen.</title>
        <authorList>
            <person name="MacCready J.S."/>
            <person name="Roggenkamp E.M."/>
            <person name="Gdanetz K."/>
            <person name="Chilvers M.I."/>
        </authorList>
    </citation>
    <scope>NUCLEOTIDE SEQUENCE</scope>
    <source>
        <strain evidence="3">PM02</strain>
    </source>
</reference>
<feature type="region of interest" description="Disordered" evidence="1">
    <location>
        <begin position="279"/>
        <end position="319"/>
    </location>
</feature>
<dbReference type="GO" id="GO:0051537">
    <property type="term" value="F:2 iron, 2 sulfur cluster binding"/>
    <property type="evidence" value="ECO:0007669"/>
    <property type="project" value="InterPro"/>
</dbReference>
<gene>
    <name evidence="3" type="ORF">P8C59_005956</name>
</gene>
<sequence>MRIERTGPLDAGSNTAALYRIILNFTIQFTIKGFDRDQESKRHNRIFDSVGRSMESWRGGLVFERYPPSAALTPERGRSGFFSRWTPSAADESPPPLFRVLSRHPERCYCRVPRAGDDRCRHRSSRRHAYDRCASWTGQTQAQLHMWTPEIYQNRNCVHTITREVDAAAVDALLARRTMRGLAELRRLLHFDLDVEVRLREIGWGLWGRLRPVSKPAEIRAKDDAGRPLPADRARICITCCPESINWPERETRDLQAEVEDQVRSRRVARMGYVRRLRTSEEYQEPAPEPILAEKREADPGPESTPEAPPAAEPEPQDDEIKVEFCWAAYVEAPEVQSTSIRGTIL</sequence>